<keyword evidence="3" id="KW-1185">Reference proteome</keyword>
<dbReference type="GeneID" id="84214974"/>
<dbReference type="EMBL" id="CP101873">
    <property type="protein sequence ID" value="WMT06398.1"/>
    <property type="molecule type" value="Genomic_DNA"/>
</dbReference>
<evidence type="ECO:0000313" key="2">
    <source>
        <dbReference type="EMBL" id="WMT06398.1"/>
    </source>
</evidence>
<evidence type="ECO:0000256" key="1">
    <source>
        <dbReference type="SAM" id="Phobius"/>
    </source>
</evidence>
<protein>
    <submittedName>
        <fullName evidence="2">Uncharacterized protein</fullName>
    </submittedName>
</protein>
<keyword evidence="1" id="KW-0812">Transmembrane</keyword>
<dbReference type="GeneID" id="39862642"/>
<evidence type="ECO:0000313" key="3">
    <source>
        <dbReference type="Proteomes" id="UP001224926"/>
    </source>
</evidence>
<keyword evidence="1" id="KW-0472">Membrane</keyword>
<proteinExistence type="predicted"/>
<organism evidence="2 3">
    <name type="scientific">Natrinema thermotolerans</name>
    <dbReference type="NCBI Taxonomy" id="121872"/>
    <lineage>
        <taxon>Archaea</taxon>
        <taxon>Methanobacteriati</taxon>
        <taxon>Methanobacteriota</taxon>
        <taxon>Stenosarchaea group</taxon>
        <taxon>Halobacteria</taxon>
        <taxon>Halobacteriales</taxon>
        <taxon>Natrialbaceae</taxon>
        <taxon>Natrinema</taxon>
    </lineage>
</organism>
<dbReference type="RefSeq" id="WP_049965911.1">
    <property type="nucleotide sequence ID" value="NZ_CP101873.1"/>
</dbReference>
<dbReference type="Proteomes" id="UP001224926">
    <property type="component" value="Chromosome"/>
</dbReference>
<name>A0AAF0P6V8_9EURY</name>
<feature type="transmembrane region" description="Helical" evidence="1">
    <location>
        <begin position="148"/>
        <end position="171"/>
    </location>
</feature>
<gene>
    <name evidence="2" type="ORF">NP511_13495</name>
</gene>
<reference evidence="2 3" key="1">
    <citation type="submission" date="2022-07" db="EMBL/GenBank/DDBJ databases">
        <title>Two temperate virus in Haloterrigena jeotgali A29.</title>
        <authorList>
            <person name="Deng X."/>
        </authorList>
    </citation>
    <scope>NUCLEOTIDE SEQUENCE [LARGE SCALE GENOMIC DNA]</scope>
    <source>
        <strain evidence="2 3">A29</strain>
    </source>
</reference>
<keyword evidence="1" id="KW-1133">Transmembrane helix</keyword>
<dbReference type="AlphaFoldDB" id="A0AAF0P6V8"/>
<sequence>MSNRLATGLLALVVLGSLVGFVAIGTAQSSEFTTNETVTVSNDSTPINVSVTWNESVTDPANTSALVTFYNETEYANDPANATIVLKDTIGADAGNTTTASYDENASGLELDTDYRVIVSGGSAIDSASVEDSSGYLGGVLPSGGDSLGGGILVGGAVIGVAAIGAALWTIRD</sequence>
<accession>A0AAF0P6V8</accession>